<evidence type="ECO:0000313" key="3">
    <source>
        <dbReference type="Proteomes" id="UP000030428"/>
    </source>
</evidence>
<evidence type="ECO:0000313" key="2">
    <source>
        <dbReference type="EMBL" id="TGN99903.1"/>
    </source>
</evidence>
<evidence type="ECO:0000256" key="1">
    <source>
        <dbReference type="SAM" id="Phobius"/>
    </source>
</evidence>
<gene>
    <name evidence="2" type="ORF">PN36_32020</name>
</gene>
<dbReference type="AlphaFoldDB" id="A0A4E0QJP0"/>
<dbReference type="Proteomes" id="UP000030428">
    <property type="component" value="Unassembled WGS sequence"/>
</dbReference>
<comment type="caution">
    <text evidence="2">The sequence shown here is derived from an EMBL/GenBank/DDBJ whole genome shotgun (WGS) entry which is preliminary data.</text>
</comment>
<protein>
    <submittedName>
        <fullName evidence="2">Uncharacterized protein</fullName>
    </submittedName>
</protein>
<accession>A0A4E0QJP0</accession>
<proteinExistence type="predicted"/>
<name>A0A4E0QJP0_9GAMM</name>
<feature type="transmembrane region" description="Helical" evidence="1">
    <location>
        <begin position="40"/>
        <end position="61"/>
    </location>
</feature>
<sequence>MKLLLFLSSVTLFLTAIILSNFFSGKNCNVWVAFVMGKIIPVLLMGASIGLLMALFIFILFKLGQLG</sequence>
<keyword evidence="1" id="KW-1133">Transmembrane helix</keyword>
<keyword evidence="1" id="KW-0812">Transmembrane</keyword>
<organism evidence="2 3">
    <name type="scientific">Candidatus Thiomargarita nelsonii</name>
    <dbReference type="NCBI Taxonomy" id="1003181"/>
    <lineage>
        <taxon>Bacteria</taxon>
        <taxon>Pseudomonadati</taxon>
        <taxon>Pseudomonadota</taxon>
        <taxon>Gammaproteobacteria</taxon>
        <taxon>Thiotrichales</taxon>
        <taxon>Thiotrichaceae</taxon>
        <taxon>Thiomargarita</taxon>
    </lineage>
</organism>
<dbReference type="EMBL" id="JSZA02000269">
    <property type="protein sequence ID" value="TGN99903.1"/>
    <property type="molecule type" value="Genomic_DNA"/>
</dbReference>
<reference evidence="2 3" key="1">
    <citation type="journal article" date="2016" name="Front. Microbiol.">
        <title>Single-Cell (Meta-)Genomics of a Dimorphic Candidatus Thiomargarita nelsonii Reveals Genomic Plasticity.</title>
        <authorList>
            <person name="Flood B.E."/>
            <person name="Fliss P."/>
            <person name="Jones D.S."/>
            <person name="Dick G.J."/>
            <person name="Jain S."/>
            <person name="Kaster A.K."/>
            <person name="Winkel M."/>
            <person name="Mussmann M."/>
            <person name="Bailey J."/>
        </authorList>
    </citation>
    <scope>NUCLEOTIDE SEQUENCE [LARGE SCALE GENOMIC DNA]</scope>
    <source>
        <strain evidence="2">Hydrate Ridge</strain>
    </source>
</reference>
<keyword evidence="1" id="KW-0472">Membrane</keyword>
<keyword evidence="3" id="KW-1185">Reference proteome</keyword>